<proteinExistence type="predicted"/>
<reference evidence="1" key="1">
    <citation type="submission" date="2020-10" db="EMBL/GenBank/DDBJ databases">
        <authorList>
            <person name="Gilroy R."/>
        </authorList>
    </citation>
    <scope>NUCLEOTIDE SEQUENCE</scope>
    <source>
        <strain evidence="1">13361</strain>
    </source>
</reference>
<organism evidence="1 2">
    <name type="scientific">Candidatus Faecousia excrementigallinarum</name>
    <dbReference type="NCBI Taxonomy" id="2840806"/>
    <lineage>
        <taxon>Bacteria</taxon>
        <taxon>Bacillati</taxon>
        <taxon>Bacillota</taxon>
        <taxon>Clostridia</taxon>
        <taxon>Eubacteriales</taxon>
        <taxon>Oscillospiraceae</taxon>
        <taxon>Faecousia</taxon>
    </lineage>
</organism>
<comment type="caution">
    <text evidence="1">The sequence shown here is derived from an EMBL/GenBank/DDBJ whole genome shotgun (WGS) entry which is preliminary data.</text>
</comment>
<dbReference type="EMBL" id="DVFK01000077">
    <property type="protein sequence ID" value="HIQ67935.1"/>
    <property type="molecule type" value="Genomic_DNA"/>
</dbReference>
<name>A0A9D0Z4T5_9FIRM</name>
<sequence>MNPTNVDAIHAFLDAVAACKGEVYLKSREGDVFNLKSSLSQYIAIGKLLEESGNAVVLSADDPREERLLQALLEKLSD</sequence>
<protein>
    <submittedName>
        <fullName evidence="1">Polya polymerase</fullName>
    </submittedName>
</protein>
<gene>
    <name evidence="1" type="ORF">IAB74_05460</name>
</gene>
<dbReference type="AlphaFoldDB" id="A0A9D0Z4T5"/>
<evidence type="ECO:0000313" key="2">
    <source>
        <dbReference type="Proteomes" id="UP000886796"/>
    </source>
</evidence>
<evidence type="ECO:0000313" key="1">
    <source>
        <dbReference type="EMBL" id="HIQ67935.1"/>
    </source>
</evidence>
<accession>A0A9D0Z4T5</accession>
<reference evidence="1" key="2">
    <citation type="journal article" date="2021" name="PeerJ">
        <title>Extensive microbial diversity within the chicken gut microbiome revealed by metagenomics and culture.</title>
        <authorList>
            <person name="Gilroy R."/>
            <person name="Ravi A."/>
            <person name="Getino M."/>
            <person name="Pursley I."/>
            <person name="Horton D.L."/>
            <person name="Alikhan N.F."/>
            <person name="Baker D."/>
            <person name="Gharbi K."/>
            <person name="Hall N."/>
            <person name="Watson M."/>
            <person name="Adriaenssens E.M."/>
            <person name="Foster-Nyarko E."/>
            <person name="Jarju S."/>
            <person name="Secka A."/>
            <person name="Antonio M."/>
            <person name="Oren A."/>
            <person name="Chaudhuri R.R."/>
            <person name="La Ragione R."/>
            <person name="Hildebrand F."/>
            <person name="Pallen M.J."/>
        </authorList>
    </citation>
    <scope>NUCLEOTIDE SEQUENCE</scope>
    <source>
        <strain evidence="1">13361</strain>
    </source>
</reference>
<dbReference type="Proteomes" id="UP000886796">
    <property type="component" value="Unassembled WGS sequence"/>
</dbReference>